<dbReference type="RefSeq" id="WP_168659037.1">
    <property type="nucleotide sequence ID" value="NZ_CP051180.1"/>
</dbReference>
<dbReference type="CDD" id="cd08168">
    <property type="entry name" value="Cytochrom_C3"/>
    <property type="match status" value="1"/>
</dbReference>
<dbReference type="Pfam" id="PF17963">
    <property type="entry name" value="Big_9"/>
    <property type="match status" value="1"/>
</dbReference>
<protein>
    <submittedName>
        <fullName evidence="3">Cadherin-like domain-containing protein</fullName>
    </submittedName>
</protein>
<dbReference type="PANTHER" id="PTHR35038:SF8">
    <property type="entry name" value="C-TYPE POLYHEME CYTOCHROME OMCC"/>
    <property type="match status" value="1"/>
</dbReference>
<dbReference type="InterPro" id="IPR051829">
    <property type="entry name" value="Multiheme_Cytochr_ET"/>
</dbReference>
<dbReference type="KEGG" id="fes:HER31_01990"/>
<dbReference type="Gene3D" id="1.10.1130.10">
    <property type="entry name" value="Flavocytochrome C3, Chain A"/>
    <property type="match status" value="2"/>
</dbReference>
<dbReference type="PANTHER" id="PTHR35038">
    <property type="entry name" value="DISSIMILATORY SULFITE REDUCTASE SIRA"/>
    <property type="match status" value="1"/>
</dbReference>
<dbReference type="EMBL" id="CP051180">
    <property type="protein sequence ID" value="QIZ75776.1"/>
    <property type="molecule type" value="Genomic_DNA"/>
</dbReference>
<dbReference type="Pfam" id="PF13435">
    <property type="entry name" value="Cytochrome_C554"/>
    <property type="match status" value="1"/>
</dbReference>
<keyword evidence="1" id="KW-0732">Signal</keyword>
<accession>A0A6H1UC43</accession>
<dbReference type="PROSITE" id="PS51257">
    <property type="entry name" value="PROKAR_LIPOPROTEIN"/>
    <property type="match status" value="1"/>
</dbReference>
<dbReference type="AlphaFoldDB" id="A0A6H1UC43"/>
<dbReference type="Gene3D" id="3.90.10.10">
    <property type="entry name" value="Cytochrome C3"/>
    <property type="match status" value="1"/>
</dbReference>
<sequence length="611" mass="68140">MNRNVKSIIALAITFSLSGCNDSDSNNGDIQPINGAPIAVSDTAVVTQGEAVIIDVLANDDDPDGDALTVVAHPELELVNGSLVYQSPMDDSLGVKEFEYRISDGELEASATVTVTVEAAAVVPPPEKRGDFAGSERCQLCHSAIYNHWQETAHGTVLRKLYQGDGQDIEAPWGTEAESRVVYDVNNHRYSTFMKGDEYWVTMHDASDDSKSIDMRVDVVGYSAQLLFFNYDPTLNTMTILPLSYWPKSGEGDDELWTTIAEDLWFSTDGATVPKDQRTVMDNLISYESRCADCHVTAFEVEEWVDLPNGMIYASQTNIWESEFAIGCEKCHGPAAEHAATGNPALVVNPTDLSDENLGAECIQCHQSGTPASDSYPNVEMAYKFNPLDITQKGQHFNVGDNLSEFYTFNDRAEWLDTGYKRESKSYFEEFAITKHADSGMICSTCHNPHTQELRFDGDEACVRCHESKDDAEHTMMVHAGAQCIDCHMPYTKHSFGRSFRYETRSHAFTAYQPADSLKVYDALAPFTLPDADPEQQLTQVWAQINTLGTCYENWKHPANMEECTLFDIMPNACSSCHSTEMPEPGVFNETERQKLLDGIARYQRFLDNRN</sequence>
<keyword evidence="4" id="KW-1185">Reference proteome</keyword>
<dbReference type="Proteomes" id="UP000501602">
    <property type="component" value="Chromosome"/>
</dbReference>
<evidence type="ECO:0000313" key="3">
    <source>
        <dbReference type="EMBL" id="QIZ75776.1"/>
    </source>
</evidence>
<organism evidence="3 4">
    <name type="scientific">Ferrimonas lipolytica</name>
    <dbReference type="NCBI Taxonomy" id="2724191"/>
    <lineage>
        <taxon>Bacteria</taxon>
        <taxon>Pseudomonadati</taxon>
        <taxon>Pseudomonadota</taxon>
        <taxon>Gammaproteobacteria</taxon>
        <taxon>Alteromonadales</taxon>
        <taxon>Ferrimonadaceae</taxon>
        <taxon>Ferrimonas</taxon>
    </lineage>
</organism>
<dbReference type="InterPro" id="IPR023155">
    <property type="entry name" value="Cyt_c-552/4"/>
</dbReference>
<evidence type="ECO:0000313" key="4">
    <source>
        <dbReference type="Proteomes" id="UP000501602"/>
    </source>
</evidence>
<reference evidence="3 4" key="1">
    <citation type="submission" date="2020-04" db="EMBL/GenBank/DDBJ databases">
        <title>Ferrimonas sp. S7 isolated from sea water.</title>
        <authorList>
            <person name="Bae S.S."/>
            <person name="Baek K."/>
        </authorList>
    </citation>
    <scope>NUCLEOTIDE SEQUENCE [LARGE SCALE GENOMIC DNA]</scope>
    <source>
        <strain evidence="3 4">S7</strain>
    </source>
</reference>
<dbReference type="InterPro" id="IPR036280">
    <property type="entry name" value="Multihaem_cyt_sf"/>
</dbReference>
<evidence type="ECO:0000259" key="2">
    <source>
        <dbReference type="Pfam" id="PF13435"/>
    </source>
</evidence>
<name>A0A6H1UC43_9GAMM</name>
<evidence type="ECO:0000256" key="1">
    <source>
        <dbReference type="ARBA" id="ARBA00022729"/>
    </source>
</evidence>
<proteinExistence type="predicted"/>
<dbReference type="SUPFAM" id="SSF48695">
    <property type="entry name" value="Multiheme cytochromes"/>
    <property type="match status" value="1"/>
</dbReference>
<dbReference type="Gene3D" id="2.60.40.2810">
    <property type="match status" value="1"/>
</dbReference>
<gene>
    <name evidence="3" type="ORF">HER31_01990</name>
</gene>
<feature type="domain" description="Cytochrome c-552/4" evidence="2">
    <location>
        <begin position="283"/>
        <end position="333"/>
    </location>
</feature>